<dbReference type="InterPro" id="IPR016181">
    <property type="entry name" value="Acyl_CoA_acyltransferase"/>
</dbReference>
<dbReference type="Pfam" id="PF13673">
    <property type="entry name" value="Acetyltransf_10"/>
    <property type="match status" value="1"/>
</dbReference>
<organism evidence="2 3">
    <name type="scientific">Jannaschia pagri</name>
    <dbReference type="NCBI Taxonomy" id="2829797"/>
    <lineage>
        <taxon>Bacteria</taxon>
        <taxon>Pseudomonadati</taxon>
        <taxon>Pseudomonadota</taxon>
        <taxon>Alphaproteobacteria</taxon>
        <taxon>Rhodobacterales</taxon>
        <taxon>Roseobacteraceae</taxon>
        <taxon>Jannaschia</taxon>
    </lineage>
</organism>
<dbReference type="SUPFAM" id="SSF55729">
    <property type="entry name" value="Acyl-CoA N-acyltransferases (Nat)"/>
    <property type="match status" value="1"/>
</dbReference>
<comment type="caution">
    <text evidence="2">The sequence shown here is derived from an EMBL/GenBank/DDBJ whole genome shotgun (WGS) entry which is preliminary data.</text>
</comment>
<dbReference type="Proteomes" id="UP000786693">
    <property type="component" value="Unassembled WGS sequence"/>
</dbReference>
<dbReference type="PROSITE" id="PS51186">
    <property type="entry name" value="GNAT"/>
    <property type="match status" value="1"/>
</dbReference>
<evidence type="ECO:0000313" key="2">
    <source>
        <dbReference type="EMBL" id="GIT93553.1"/>
    </source>
</evidence>
<sequence length="165" mass="17809">MTPLREVRTARPADMPALAEIFWAAVQRGAAPHYTQAQRDAWLPRALTAEEMAQRVAGQLVLVAEDHGQVAGFMSLRADGYLDLAYVLPEMRGTGLAGMLLAVVENQAYAAKLDRLSTRASALACPFFARHGWQVVAPAPQVRAGITLPATDMIRLIAPAFARSA</sequence>
<dbReference type="RefSeq" id="WP_220747084.1">
    <property type="nucleotide sequence ID" value="NZ_BPFH01000001.1"/>
</dbReference>
<evidence type="ECO:0000313" key="3">
    <source>
        <dbReference type="Proteomes" id="UP000786693"/>
    </source>
</evidence>
<dbReference type="PANTHER" id="PTHR43451:SF1">
    <property type="entry name" value="ACETYLTRANSFERASE"/>
    <property type="match status" value="1"/>
</dbReference>
<keyword evidence="3" id="KW-1185">Reference proteome</keyword>
<evidence type="ECO:0000259" key="1">
    <source>
        <dbReference type="PROSITE" id="PS51186"/>
    </source>
</evidence>
<dbReference type="CDD" id="cd04301">
    <property type="entry name" value="NAT_SF"/>
    <property type="match status" value="1"/>
</dbReference>
<feature type="domain" description="N-acetyltransferase" evidence="1">
    <location>
        <begin position="5"/>
        <end position="158"/>
    </location>
</feature>
<name>A0ABQ4NGK1_9RHOB</name>
<dbReference type="InterPro" id="IPR052564">
    <property type="entry name" value="N-acetyltrans/Recomb-assoc"/>
</dbReference>
<gene>
    <name evidence="2" type="ORF">JANAI62_01760</name>
</gene>
<dbReference type="EMBL" id="BPFH01000001">
    <property type="protein sequence ID" value="GIT93553.1"/>
    <property type="molecule type" value="Genomic_DNA"/>
</dbReference>
<proteinExistence type="predicted"/>
<dbReference type="Gene3D" id="3.40.630.30">
    <property type="match status" value="1"/>
</dbReference>
<dbReference type="InterPro" id="IPR000182">
    <property type="entry name" value="GNAT_dom"/>
</dbReference>
<protein>
    <recommendedName>
        <fullName evidence="1">N-acetyltransferase domain-containing protein</fullName>
    </recommendedName>
</protein>
<dbReference type="PANTHER" id="PTHR43451">
    <property type="entry name" value="ACETYLTRANSFERASE (GNAT) FAMILY PROTEIN"/>
    <property type="match status" value="1"/>
</dbReference>
<accession>A0ABQ4NGK1</accession>
<reference evidence="2 3" key="1">
    <citation type="submission" date="2021-05" db="EMBL/GenBank/DDBJ databases">
        <title>Bacteria Genome sequencing.</title>
        <authorList>
            <person name="Takabe Y."/>
            <person name="Nakajima Y."/>
            <person name="Suzuki S."/>
            <person name="Shiozaki T."/>
        </authorList>
    </citation>
    <scope>NUCLEOTIDE SEQUENCE [LARGE SCALE GENOMIC DNA]</scope>
    <source>
        <strain evidence="2 3">AI_62</strain>
    </source>
</reference>